<comment type="caution">
    <text evidence="4">The sequence shown here is derived from an EMBL/GenBank/DDBJ whole genome shotgun (WGS) entry which is preliminary data.</text>
</comment>
<feature type="compositionally biased region" description="Low complexity" evidence="2">
    <location>
        <begin position="104"/>
        <end position="123"/>
    </location>
</feature>
<keyword evidence="1" id="KW-0863">Zinc-finger</keyword>
<feature type="compositionally biased region" description="Basic and acidic residues" evidence="2">
    <location>
        <begin position="295"/>
        <end position="305"/>
    </location>
</feature>
<evidence type="ECO:0000313" key="4">
    <source>
        <dbReference type="EMBL" id="KAF5336080.1"/>
    </source>
</evidence>
<keyword evidence="1" id="KW-0479">Metal-binding</keyword>
<feature type="compositionally biased region" description="Low complexity" evidence="2">
    <location>
        <begin position="349"/>
        <end position="359"/>
    </location>
</feature>
<dbReference type="Proteomes" id="UP000541558">
    <property type="component" value="Unassembled WGS sequence"/>
</dbReference>
<organism evidence="4 5">
    <name type="scientific">Ephemerocybe angulata</name>
    <dbReference type="NCBI Taxonomy" id="980116"/>
    <lineage>
        <taxon>Eukaryota</taxon>
        <taxon>Fungi</taxon>
        <taxon>Dikarya</taxon>
        <taxon>Basidiomycota</taxon>
        <taxon>Agaricomycotina</taxon>
        <taxon>Agaricomycetes</taxon>
        <taxon>Agaricomycetidae</taxon>
        <taxon>Agaricales</taxon>
        <taxon>Agaricineae</taxon>
        <taxon>Psathyrellaceae</taxon>
        <taxon>Ephemerocybe</taxon>
    </lineage>
</organism>
<dbReference type="OrthoDB" id="1939603at2759"/>
<dbReference type="AlphaFoldDB" id="A0A8H5C6N7"/>
<name>A0A8H5C6N7_9AGAR</name>
<gene>
    <name evidence="4" type="ORF">D9611_006434</name>
</gene>
<dbReference type="PROSITE" id="PS50157">
    <property type="entry name" value="ZINC_FINGER_C2H2_2"/>
    <property type="match status" value="1"/>
</dbReference>
<evidence type="ECO:0000313" key="5">
    <source>
        <dbReference type="Proteomes" id="UP000541558"/>
    </source>
</evidence>
<dbReference type="InterPro" id="IPR013087">
    <property type="entry name" value="Znf_C2H2_type"/>
</dbReference>
<feature type="region of interest" description="Disordered" evidence="2">
    <location>
        <begin position="103"/>
        <end position="123"/>
    </location>
</feature>
<dbReference type="PROSITE" id="PS00028">
    <property type="entry name" value="ZINC_FINGER_C2H2_1"/>
    <property type="match status" value="1"/>
</dbReference>
<feature type="compositionally biased region" description="Low complexity" evidence="2">
    <location>
        <begin position="158"/>
        <end position="170"/>
    </location>
</feature>
<sequence>MLSQAHPVPLQLQIPRFIPDYGTTHISPLDRPKPSASQSYYTAAVVETSLSPVRSDSPRDNTDKGHRLPSPASPQENSKHFEIVRRSTGPFDSNICQADIYENSSTPSYSSQQHQPYSSAPGAPSSGFIINSASKLRGSDTVVHYLSDSPSPIDVQHPPSLSHPSSAPPSQDRFPHSTHPLYSGPDRTIARPNPNSELPSLEEMDKYPTLRPPSSLLDLRRMSEPALVHSNHAYHHDSATDLGSSARQPSLHYDYTKESTSSMYLAPALHRGASTGSLRDLRQQHYQYPPSNGGWKHDHSADRQYEQVSPLDEPLSPFQSNFNGGMASPTSGMPYSPVNDNFYGPSPPGTGTSTSSSGPMSAGLPSSLPHLSPFRSPHRSVGGPSHSPADSVDRKNYSFIALPGNAVKKRPRRRYDEIERLYQCSWPECAKAYGTLNHLNAHVTMQKHGSKRSPSEFKELRKQWRKAKKEADGHASMESLRRTSFSGSRDYDYDAARFAFSNSPQRTHLLDFPSSMSMNQSFNHGQYSDGMEDLRYNPYPREEHAYYAAARPSYEDGLPSSWQGSTPSASRSITSDYYTTSQNLQHSHLPQVMVTESGPHAHSIPMPPSPRRIVNRLPLGSTLLTPLPAYNVGPSMSMAIPTGVEHLRYSLDIGDSDNSRPSTGSTNSSAGFPSGEDYEPRL</sequence>
<protein>
    <recommendedName>
        <fullName evidence="3">C2H2-type domain-containing protein</fullName>
    </recommendedName>
</protein>
<dbReference type="Gene3D" id="3.30.160.60">
    <property type="entry name" value="Classic Zinc Finger"/>
    <property type="match status" value="1"/>
</dbReference>
<evidence type="ECO:0000256" key="2">
    <source>
        <dbReference type="SAM" id="MobiDB-lite"/>
    </source>
</evidence>
<feature type="domain" description="C2H2-type" evidence="3">
    <location>
        <begin position="422"/>
        <end position="453"/>
    </location>
</feature>
<feature type="compositionally biased region" description="Basic and acidic residues" evidence="2">
    <location>
        <begin position="56"/>
        <end position="66"/>
    </location>
</feature>
<dbReference type="GO" id="GO:0006355">
    <property type="term" value="P:regulation of DNA-templated transcription"/>
    <property type="evidence" value="ECO:0007669"/>
    <property type="project" value="InterPro"/>
</dbReference>
<evidence type="ECO:0000256" key="1">
    <source>
        <dbReference type="PROSITE-ProRule" id="PRU00042"/>
    </source>
</evidence>
<dbReference type="EMBL" id="JAACJK010000059">
    <property type="protein sequence ID" value="KAF5336080.1"/>
    <property type="molecule type" value="Genomic_DNA"/>
</dbReference>
<feature type="region of interest" description="Disordered" evidence="2">
    <location>
        <begin position="50"/>
        <end position="79"/>
    </location>
</feature>
<dbReference type="PANTHER" id="PTHR36167">
    <property type="entry name" value="C2H2 FINGER DOMAIN TRANSCRIPTION FACTOR (EUROFUNG)-RELATED"/>
    <property type="match status" value="1"/>
</dbReference>
<dbReference type="PANTHER" id="PTHR36167:SF3">
    <property type="entry name" value="C2H2 FINGER DOMAIN TRANSCRIPTION FACTOR (EUROFUNG)-RELATED"/>
    <property type="match status" value="1"/>
</dbReference>
<feature type="region of interest" description="Disordered" evidence="2">
    <location>
        <begin position="285"/>
        <end position="392"/>
    </location>
</feature>
<proteinExistence type="predicted"/>
<feature type="region of interest" description="Disordered" evidence="2">
    <location>
        <begin position="143"/>
        <end position="208"/>
    </location>
</feature>
<feature type="region of interest" description="Disordered" evidence="2">
    <location>
        <begin position="652"/>
        <end position="682"/>
    </location>
</feature>
<dbReference type="GO" id="GO:0008270">
    <property type="term" value="F:zinc ion binding"/>
    <property type="evidence" value="ECO:0007669"/>
    <property type="project" value="UniProtKB-KW"/>
</dbReference>
<feature type="compositionally biased region" description="Polar residues" evidence="2">
    <location>
        <begin position="317"/>
        <end position="333"/>
    </location>
</feature>
<evidence type="ECO:0000259" key="3">
    <source>
        <dbReference type="PROSITE" id="PS50157"/>
    </source>
</evidence>
<accession>A0A8H5C6N7</accession>
<keyword evidence="1" id="KW-0862">Zinc</keyword>
<dbReference type="InterPro" id="IPR039327">
    <property type="entry name" value="CON7-like"/>
</dbReference>
<keyword evidence="5" id="KW-1185">Reference proteome</keyword>
<feature type="compositionally biased region" description="Polar residues" evidence="2">
    <location>
        <begin position="659"/>
        <end position="671"/>
    </location>
</feature>
<reference evidence="4 5" key="1">
    <citation type="journal article" date="2020" name="ISME J.">
        <title>Uncovering the hidden diversity of litter-decomposition mechanisms in mushroom-forming fungi.</title>
        <authorList>
            <person name="Floudas D."/>
            <person name="Bentzer J."/>
            <person name="Ahren D."/>
            <person name="Johansson T."/>
            <person name="Persson P."/>
            <person name="Tunlid A."/>
        </authorList>
    </citation>
    <scope>NUCLEOTIDE SEQUENCE [LARGE SCALE GENOMIC DNA]</scope>
    <source>
        <strain evidence="4 5">CBS 175.51</strain>
    </source>
</reference>